<organism evidence="14 15">
    <name type="scientific">Fistulifera solaris</name>
    <name type="common">Oleaginous diatom</name>
    <dbReference type="NCBI Taxonomy" id="1519565"/>
    <lineage>
        <taxon>Eukaryota</taxon>
        <taxon>Sar</taxon>
        <taxon>Stramenopiles</taxon>
        <taxon>Ochrophyta</taxon>
        <taxon>Bacillariophyta</taxon>
        <taxon>Bacillariophyceae</taxon>
        <taxon>Bacillariophycidae</taxon>
        <taxon>Naviculales</taxon>
        <taxon>Naviculaceae</taxon>
        <taxon>Fistulifera</taxon>
    </lineage>
</organism>
<feature type="region of interest" description="Disordered" evidence="9">
    <location>
        <begin position="1404"/>
        <end position="1436"/>
    </location>
</feature>
<evidence type="ECO:0000256" key="8">
    <source>
        <dbReference type="SAM" id="Coils"/>
    </source>
</evidence>
<feature type="transmembrane region" description="Helical" evidence="10">
    <location>
        <begin position="2353"/>
        <end position="2373"/>
    </location>
</feature>
<dbReference type="Gene3D" id="1.20.5.4820">
    <property type="match status" value="1"/>
</dbReference>
<dbReference type="InterPro" id="IPR046342">
    <property type="entry name" value="CBS_dom_sf"/>
</dbReference>
<feature type="compositionally biased region" description="Low complexity" evidence="9">
    <location>
        <begin position="1404"/>
        <end position="1425"/>
    </location>
</feature>
<dbReference type="Gene3D" id="3.40.850.10">
    <property type="entry name" value="Kinesin motor domain"/>
    <property type="match status" value="1"/>
</dbReference>
<dbReference type="InterPro" id="IPR000270">
    <property type="entry name" value="PB1_dom"/>
</dbReference>
<feature type="domain" description="CBS" evidence="11">
    <location>
        <begin position="2056"/>
        <end position="2114"/>
    </location>
</feature>
<evidence type="ECO:0000313" key="15">
    <source>
        <dbReference type="Proteomes" id="UP000198406"/>
    </source>
</evidence>
<dbReference type="GO" id="GO:0005524">
    <property type="term" value="F:ATP binding"/>
    <property type="evidence" value="ECO:0007669"/>
    <property type="project" value="UniProtKB-UniRule"/>
</dbReference>
<evidence type="ECO:0000256" key="7">
    <source>
        <dbReference type="PROSITE-ProRule" id="PRU00782"/>
    </source>
</evidence>
<keyword evidence="3 7" id="KW-0518">Myosin</keyword>
<dbReference type="Gene3D" id="3.10.20.90">
    <property type="entry name" value="Phosphatidylinositol 3-kinase Catalytic Subunit, Chain A, domain 1"/>
    <property type="match status" value="1"/>
</dbReference>
<dbReference type="PRINTS" id="PR00193">
    <property type="entry name" value="MYOSINHEAVY"/>
</dbReference>
<accession>A0A1Z5JXP4</accession>
<dbReference type="CDD" id="cd17782">
    <property type="entry name" value="CBS_pair_MUG70_2"/>
    <property type="match status" value="1"/>
</dbReference>
<keyword evidence="2 7" id="KW-0067">ATP-binding</keyword>
<evidence type="ECO:0000256" key="3">
    <source>
        <dbReference type="ARBA" id="ARBA00023123"/>
    </source>
</evidence>
<evidence type="ECO:0000256" key="10">
    <source>
        <dbReference type="SAM" id="Phobius"/>
    </source>
</evidence>
<dbReference type="Pfam" id="PF00063">
    <property type="entry name" value="Myosin_head"/>
    <property type="match status" value="2"/>
</dbReference>
<feature type="domain" description="CBS" evidence="11">
    <location>
        <begin position="1833"/>
        <end position="1892"/>
    </location>
</feature>
<dbReference type="InterPro" id="IPR000644">
    <property type="entry name" value="CBS_dom"/>
</dbReference>
<reference evidence="14 15" key="1">
    <citation type="journal article" date="2015" name="Plant Cell">
        <title>Oil accumulation by the oleaginous diatom Fistulifera solaris as revealed by the genome and transcriptome.</title>
        <authorList>
            <person name="Tanaka T."/>
            <person name="Maeda Y."/>
            <person name="Veluchamy A."/>
            <person name="Tanaka M."/>
            <person name="Abida H."/>
            <person name="Marechal E."/>
            <person name="Bowler C."/>
            <person name="Muto M."/>
            <person name="Sunaga Y."/>
            <person name="Tanaka M."/>
            <person name="Yoshino T."/>
            <person name="Taniguchi T."/>
            <person name="Fukuda Y."/>
            <person name="Nemoto M."/>
            <person name="Matsumoto M."/>
            <person name="Wong P.S."/>
            <person name="Aburatani S."/>
            <person name="Fujibuchi W."/>
        </authorList>
    </citation>
    <scope>NUCLEOTIDE SEQUENCE [LARGE SCALE GENOMIC DNA]</scope>
    <source>
        <strain evidence="14 15">JPCC DA0580</strain>
    </source>
</reference>
<feature type="domain" description="Myosin motor" evidence="12">
    <location>
        <begin position="137"/>
        <end position="901"/>
    </location>
</feature>
<dbReference type="Gene3D" id="1.20.58.530">
    <property type="match status" value="1"/>
</dbReference>
<feature type="region of interest" description="Actin-binding" evidence="7">
    <location>
        <begin position="775"/>
        <end position="797"/>
    </location>
</feature>
<dbReference type="Gene3D" id="3.90.1280.20">
    <property type="match status" value="2"/>
</dbReference>
<keyword evidence="5 7" id="KW-0009">Actin-binding</keyword>
<name>A0A1Z5JXP4_FISSO</name>
<dbReference type="GO" id="GO:0016459">
    <property type="term" value="C:myosin complex"/>
    <property type="evidence" value="ECO:0007669"/>
    <property type="project" value="UniProtKB-KW"/>
</dbReference>
<feature type="domain" description="CBS" evidence="11">
    <location>
        <begin position="1445"/>
        <end position="1503"/>
    </location>
</feature>
<dbReference type="SUPFAM" id="SSF52540">
    <property type="entry name" value="P-loop containing nucleoside triphosphate hydrolases"/>
    <property type="match status" value="1"/>
</dbReference>
<keyword evidence="8" id="KW-0175">Coiled coil</keyword>
<dbReference type="PANTHER" id="PTHR13140:SF845">
    <property type="entry name" value="MYOSIN-LIKE PROTEIN"/>
    <property type="match status" value="1"/>
</dbReference>
<feature type="domain" description="CBS" evidence="11">
    <location>
        <begin position="1551"/>
        <end position="1610"/>
    </location>
</feature>
<dbReference type="SUPFAM" id="SSF54631">
    <property type="entry name" value="CBS-domain pair"/>
    <property type="match status" value="6"/>
</dbReference>
<feature type="domain" description="CBS" evidence="11">
    <location>
        <begin position="1724"/>
        <end position="1780"/>
    </location>
</feature>
<feature type="coiled-coil region" evidence="8">
    <location>
        <begin position="1089"/>
        <end position="1135"/>
    </location>
</feature>
<feature type="region of interest" description="Disordered" evidence="9">
    <location>
        <begin position="1626"/>
        <end position="1653"/>
    </location>
</feature>
<keyword evidence="6" id="KW-0129">CBS domain</keyword>
<evidence type="ECO:0000256" key="5">
    <source>
        <dbReference type="ARBA" id="ARBA00023203"/>
    </source>
</evidence>
<dbReference type="InterPro" id="IPR053793">
    <property type="entry name" value="PB1-like"/>
</dbReference>
<dbReference type="GO" id="GO:0005737">
    <property type="term" value="C:cytoplasm"/>
    <property type="evidence" value="ECO:0007669"/>
    <property type="project" value="TreeGrafter"/>
</dbReference>
<protein>
    <submittedName>
        <fullName evidence="14">Myosin I</fullName>
    </submittedName>
</protein>
<keyword evidence="15" id="KW-1185">Reference proteome</keyword>
<dbReference type="Gene3D" id="3.10.580.10">
    <property type="entry name" value="CBS-domain"/>
    <property type="match status" value="4"/>
</dbReference>
<dbReference type="OrthoDB" id="6108017at2759"/>
<dbReference type="PROSITE" id="PS51745">
    <property type="entry name" value="PB1"/>
    <property type="match status" value="1"/>
</dbReference>
<feature type="binding site" evidence="7">
    <location>
        <begin position="266"/>
        <end position="273"/>
    </location>
    <ligand>
        <name>ATP</name>
        <dbReference type="ChEBI" id="CHEBI:30616"/>
    </ligand>
</feature>
<evidence type="ECO:0000259" key="12">
    <source>
        <dbReference type="PROSITE" id="PS51456"/>
    </source>
</evidence>
<dbReference type="SMART" id="SM00116">
    <property type="entry name" value="CBS"/>
    <property type="match status" value="8"/>
</dbReference>
<dbReference type="InParanoid" id="A0A1Z5JXP4"/>
<evidence type="ECO:0000256" key="1">
    <source>
        <dbReference type="ARBA" id="ARBA00022741"/>
    </source>
</evidence>
<comment type="caution">
    <text evidence="14">The sequence shown here is derived from an EMBL/GenBank/DDBJ whole genome shotgun (WGS) entry which is preliminary data.</text>
</comment>
<evidence type="ECO:0000256" key="6">
    <source>
        <dbReference type="PROSITE-ProRule" id="PRU00703"/>
    </source>
</evidence>
<dbReference type="InterPro" id="IPR001609">
    <property type="entry name" value="Myosin_head_motor_dom-like"/>
</dbReference>
<feature type="domain" description="CBS" evidence="11">
    <location>
        <begin position="2123"/>
        <end position="2182"/>
    </location>
</feature>
<feature type="domain" description="CBS" evidence="11">
    <location>
        <begin position="1901"/>
        <end position="1960"/>
    </location>
</feature>
<gene>
    <name evidence="14" type="ORF">FisN_10Hh131</name>
</gene>
<feature type="domain" description="PB1" evidence="13">
    <location>
        <begin position="2262"/>
        <end position="2346"/>
    </location>
</feature>
<dbReference type="SUPFAM" id="SSF54277">
    <property type="entry name" value="CAD &amp; PB1 domains"/>
    <property type="match status" value="1"/>
</dbReference>
<evidence type="ECO:0000256" key="2">
    <source>
        <dbReference type="ARBA" id="ARBA00022840"/>
    </source>
</evidence>
<dbReference type="GO" id="GO:0000146">
    <property type="term" value="F:microfilament motor activity"/>
    <property type="evidence" value="ECO:0007669"/>
    <property type="project" value="TreeGrafter"/>
</dbReference>
<evidence type="ECO:0000259" key="11">
    <source>
        <dbReference type="PROSITE" id="PS51371"/>
    </source>
</evidence>
<keyword evidence="10" id="KW-0472">Membrane</keyword>
<dbReference type="InterPro" id="IPR027417">
    <property type="entry name" value="P-loop_NTPase"/>
</dbReference>
<keyword evidence="10" id="KW-1133">Transmembrane helix</keyword>
<evidence type="ECO:0000259" key="13">
    <source>
        <dbReference type="PROSITE" id="PS51745"/>
    </source>
</evidence>
<dbReference type="Pfam" id="PF00564">
    <property type="entry name" value="PB1"/>
    <property type="match status" value="1"/>
</dbReference>
<dbReference type="Gene3D" id="1.20.120.720">
    <property type="entry name" value="Myosin VI head, motor domain, U50 subdomain"/>
    <property type="match status" value="1"/>
</dbReference>
<dbReference type="PANTHER" id="PTHR13140">
    <property type="entry name" value="MYOSIN"/>
    <property type="match status" value="1"/>
</dbReference>
<dbReference type="InterPro" id="IPR036961">
    <property type="entry name" value="Kinesin_motor_dom_sf"/>
</dbReference>
<dbReference type="SMART" id="SM00242">
    <property type="entry name" value="MYSc"/>
    <property type="match status" value="1"/>
</dbReference>
<dbReference type="GO" id="GO:0016020">
    <property type="term" value="C:membrane"/>
    <property type="evidence" value="ECO:0007669"/>
    <property type="project" value="TreeGrafter"/>
</dbReference>
<dbReference type="GO" id="GO:0007015">
    <property type="term" value="P:actin filament organization"/>
    <property type="evidence" value="ECO:0007669"/>
    <property type="project" value="TreeGrafter"/>
</dbReference>
<proteinExistence type="inferred from homology"/>
<comment type="similarity">
    <text evidence="7">Belongs to the TRAFAC class myosin-kinesin ATPase superfamily. Myosin family.</text>
</comment>
<evidence type="ECO:0000256" key="4">
    <source>
        <dbReference type="ARBA" id="ARBA00023175"/>
    </source>
</evidence>
<evidence type="ECO:0000313" key="14">
    <source>
        <dbReference type="EMBL" id="GAX18656.1"/>
    </source>
</evidence>
<sequence>MGRKKKNKSPLKSPTAATAAATPVAAEAVDIITGKATLEYYFDPSLILKENQGSIGRQPLKNGAGSSTKTPDLSSKYLFVPCTIIKPLDEENSQKSTGKVDGQPFPGPTLVKTIDGVLHKISDSTKLIPVTAPDDHEGVHDVLNLPQISEASLLHTLRIRYARNDIYTSAGPILISINPYVTVKQSDGQSIYCEERMLLYRNRTDYTTGSKTPHLFLVADRAYKALMDSVHSSSEMDHLEDEDAVMMLEYHKPPGTVRNQSIIISGESGAGKTEATKIIMAYLARITKRDSKASFNLDGTMIATLEDRVLSSNPLLETFGNAQTLRNDNSSRFGKYIHIYFSTVTGAITGASISNYLLEKTRITSQVDGERNYHVFYQLLASADQEMFHEFGLQGGSSSFNYLGHRITDNDIADQEGFKQTMACLAEIGVSADDQKALFKTVAGVLHLGNIKFEEHDDPSESFTESIGKCRVSDKSRPSLRTACELLGLNEAKLEDAILTKVIVINGKSIKKAQTVPMAEDKRDALAKMTYSCLFLWLVHHINLSLNQASEQTKSLQKDQIGCIGVLDIYGFETFDVNGYEQLLINYCNEKLQSHFNRHLFEVEQKLYSDEGVDWSYITFNDNSPCLELIEGGNGIVGILNTLDDAWGGMGTAAEKDSKFAAHLHRLFGKSSELDTSKEGDSRRSHYKHFITPKIGLDKNFIIKHYAGEVCYNVDGFVEKNMETLSKELKDLGDSSSSPFLKAVYSAAGVEVQCSTAQRSSIRGSSVSWQFRTSLQTLVSDLERTQPHYIRCIKPNNSKLPGAFASADILKQLRYSGMMEAIRIRREGYALREEHETFYKRFSLLLGYDKIRKGEGGIVELVRVLSSLLCVTDADWQIGHSKIFVRRVLADKLERLAKLRVHVASRILGRFGRRVAKRRTSQRIATWIQFRLHMRAYYRSHKGAKVVSATLRMWKQRKSFLLMRRSAVLIQAHQRRRHASVIAQRIRDPFFDLSLAECRSLLQQKEATLEAAVSSNDFQLAATIESEIVEVRKAISDKRPLTRAVLEERIASVEKRISEAIERKAYGDCAPLQSQLDELISKRLDLPTMNELEDEVQKADRGLSEAVKRRDFAGAADYQQRLDKAKQRLQNVVQNMDPDEVVENNNPKSGTHDLNSFEGRFQLDEAIQRLVEQQRTKVKDKDFQGASLLQSEVDQLENMKQFFPSIDELEREIKGLKIMLEDAVKMKNFESAGKLDLDIKEKEKKLERELTNRPDMNRLTATLSDGTTLAFESRAKLEKEIQAKSSLQSECVLAKDFEKAKSYQADMDKLTALRTFLPNKGELVKQICETKAEIESAIKTKDFSKADKLGRKLEALEKKSVEEESHEVTIKDVPLTAKAVLSRKGSSTLNGVARLRSSEVSVRSANAKNNSAQSASITPSAAATPGNLGRPSTIPSTSYKSVAKLRPAVPLTGELDESVLAIIKNIAAKRANSAVIIDSQGGLAGIITDTDITRRVVAKDVDPATTSVAKAALVVDEASGELVGIFGFKDMMNRAIAKELPLATTPISEVMTPSPEFMSPENTVLEALQTMHDNHILTLPVCEASGQVVGLVDVMDVVYGCGGADGWRSIFSSTMDSQDDVSDVTSVRSRPESQQIATERPMASLHESSGEHPVSMLRPMKPLLSTDHDSVLNVAQFLTAKRGVAALITNSTGGLAGIVTDTDITRRVVAMGLSPATTEVSNVMTKNPACVATTDSAMDALTIMVENHFRHLPVVDSDRSIIGVIDIAKCLSGAISSLEKAQAKSDNKARETISHIMTQNGVDGTQSAAVQALLGSLVSQAFGNKALPTLRSILTGKPRTVVGPRTSIFEAARAMAENRKAALVVDETTQSLVGIFGFKDMMTRVVAKELDLETNSVSSVMTPNPETVLPDVSVLEALQMMHDHHFLNLPVCDADGTVVGLVDVMDVIHGCGGADGWRSIFSSAMHLRGDDDDDRSVASSSVHSMGRSVKSKLLPVAKKHVSDTTVEKLRPSKPILTDDSSTILAVTQIIKSKRGSASIIITPAGELTGIITDTDITRRVVAKDVDAATTSVAKVMTPNPTCAALVVDEASGELVGIFGFKDMMNRAIAKELPLATTPISEVMTPSPEFMSPENTVLEALQTMHDNHILTLPVCEASGQVVGLVDVMDVIYGCGGADGWRSIFSKAMEIDESTALSVEGSNLAPSSRMFESISRPMAAKVKLPGNIPSTLEFVDNDVSSAMDDRGMSRVFGPEDGSECGDLKGTFKITDSKGRTHRIRCELKRGALATAISEKAEIELDGFQVQYTDEEGDSVVITSDEDVGEAWAAAQKAGNKVVKLDMVFLTKKANGPDSLLLAAGAVSLVAICASAFFVLNRGKK</sequence>
<keyword evidence="1 7" id="KW-0547">Nucleotide-binding</keyword>
<dbReference type="PROSITE" id="PS51371">
    <property type="entry name" value="CBS"/>
    <property type="match status" value="7"/>
</dbReference>
<keyword evidence="4 7" id="KW-0505">Motor protein</keyword>
<evidence type="ECO:0000256" key="9">
    <source>
        <dbReference type="SAM" id="MobiDB-lite"/>
    </source>
</evidence>
<dbReference type="EMBL" id="BDSP01000131">
    <property type="protein sequence ID" value="GAX18656.1"/>
    <property type="molecule type" value="Genomic_DNA"/>
</dbReference>
<dbReference type="Proteomes" id="UP000198406">
    <property type="component" value="Unassembled WGS sequence"/>
</dbReference>
<dbReference type="PROSITE" id="PS51456">
    <property type="entry name" value="MYOSIN_MOTOR"/>
    <property type="match status" value="1"/>
</dbReference>
<keyword evidence="10" id="KW-0812">Transmembrane</keyword>
<dbReference type="Gene3D" id="1.10.10.820">
    <property type="match status" value="1"/>
</dbReference>
<dbReference type="GO" id="GO:0051015">
    <property type="term" value="F:actin filament binding"/>
    <property type="evidence" value="ECO:0007669"/>
    <property type="project" value="TreeGrafter"/>
</dbReference>
<dbReference type="Pfam" id="PF00571">
    <property type="entry name" value="CBS"/>
    <property type="match status" value="5"/>
</dbReference>
<dbReference type="SMART" id="SM00666">
    <property type="entry name" value="PB1"/>
    <property type="match status" value="1"/>
</dbReference>